<evidence type="ECO:0008006" key="5">
    <source>
        <dbReference type="Google" id="ProtNLM"/>
    </source>
</evidence>
<dbReference type="Gene3D" id="3.40.720.10">
    <property type="entry name" value="Alkaline Phosphatase, subunit A"/>
    <property type="match status" value="1"/>
</dbReference>
<dbReference type="GO" id="GO:0046872">
    <property type="term" value="F:metal ion binding"/>
    <property type="evidence" value="ECO:0007669"/>
    <property type="project" value="UniProtKB-KW"/>
</dbReference>
<dbReference type="PANTHER" id="PTHR45953:SF1">
    <property type="entry name" value="IDURONATE 2-SULFATASE"/>
    <property type="match status" value="1"/>
</dbReference>
<sequence>MGVCNVFLNAYAQQAVCAPSRTSLLTSRRLDTTKLYDFNFYWSAGIASNHSDDYPYSWSVLPYHPPSFKYGNRKVCKGIDGQLHVNLLCLMNVSETPLETLPDMESTEEAVRLLKSTRDFD</sequence>
<protein>
    <recommendedName>
        <fullName evidence="5">Iduronate 2-sulfatase</fullName>
    </recommendedName>
</protein>
<dbReference type="PANTHER" id="PTHR45953">
    <property type="entry name" value="IDURONATE 2-SULFATASE"/>
    <property type="match status" value="1"/>
</dbReference>
<dbReference type="Proteomes" id="UP001356427">
    <property type="component" value="Unassembled WGS sequence"/>
</dbReference>
<gene>
    <name evidence="3" type="ORF">J4Q44_G00302050</name>
</gene>
<evidence type="ECO:0000313" key="3">
    <source>
        <dbReference type="EMBL" id="KAK6298695.1"/>
    </source>
</evidence>
<organism evidence="3 4">
    <name type="scientific">Coregonus suidteri</name>
    <dbReference type="NCBI Taxonomy" id="861788"/>
    <lineage>
        <taxon>Eukaryota</taxon>
        <taxon>Metazoa</taxon>
        <taxon>Chordata</taxon>
        <taxon>Craniata</taxon>
        <taxon>Vertebrata</taxon>
        <taxon>Euteleostomi</taxon>
        <taxon>Actinopterygii</taxon>
        <taxon>Neopterygii</taxon>
        <taxon>Teleostei</taxon>
        <taxon>Protacanthopterygii</taxon>
        <taxon>Salmoniformes</taxon>
        <taxon>Salmonidae</taxon>
        <taxon>Coregoninae</taxon>
        <taxon>Coregonus</taxon>
    </lineage>
</organism>
<reference evidence="3 4" key="1">
    <citation type="submission" date="2021-04" db="EMBL/GenBank/DDBJ databases">
        <authorList>
            <person name="De Guttry C."/>
            <person name="Zahm M."/>
            <person name="Klopp C."/>
            <person name="Cabau C."/>
            <person name="Louis A."/>
            <person name="Berthelot C."/>
            <person name="Parey E."/>
            <person name="Roest Crollius H."/>
            <person name="Montfort J."/>
            <person name="Robinson-Rechavi M."/>
            <person name="Bucao C."/>
            <person name="Bouchez O."/>
            <person name="Gislard M."/>
            <person name="Lluch J."/>
            <person name="Milhes M."/>
            <person name="Lampietro C."/>
            <person name="Lopez Roques C."/>
            <person name="Donnadieu C."/>
            <person name="Braasch I."/>
            <person name="Desvignes T."/>
            <person name="Postlethwait J."/>
            <person name="Bobe J."/>
            <person name="Wedekind C."/>
            <person name="Guiguen Y."/>
        </authorList>
    </citation>
    <scope>NUCLEOTIDE SEQUENCE [LARGE SCALE GENOMIC DNA]</scope>
    <source>
        <strain evidence="3">Cs_M1</strain>
        <tissue evidence="3">Blood</tissue>
    </source>
</reference>
<dbReference type="InterPro" id="IPR017850">
    <property type="entry name" value="Alkaline_phosphatase_core_sf"/>
</dbReference>
<dbReference type="EMBL" id="JAGTTL010000029">
    <property type="protein sequence ID" value="KAK6298695.1"/>
    <property type="molecule type" value="Genomic_DNA"/>
</dbReference>
<evidence type="ECO:0000313" key="4">
    <source>
        <dbReference type="Proteomes" id="UP001356427"/>
    </source>
</evidence>
<keyword evidence="1" id="KW-0479">Metal-binding</keyword>
<comment type="caution">
    <text evidence="3">The sequence shown here is derived from an EMBL/GenBank/DDBJ whole genome shotgun (WGS) entry which is preliminary data.</text>
</comment>
<dbReference type="AlphaFoldDB" id="A0AAN8L0B4"/>
<evidence type="ECO:0000256" key="1">
    <source>
        <dbReference type="ARBA" id="ARBA00022723"/>
    </source>
</evidence>
<dbReference type="GO" id="GO:0005737">
    <property type="term" value="C:cytoplasm"/>
    <property type="evidence" value="ECO:0007669"/>
    <property type="project" value="TreeGrafter"/>
</dbReference>
<keyword evidence="2" id="KW-0378">Hydrolase</keyword>
<proteinExistence type="predicted"/>
<name>A0AAN8L0B4_9TELE</name>
<dbReference type="GO" id="GO:0004423">
    <property type="term" value="F:iduronate-2-sulfatase activity"/>
    <property type="evidence" value="ECO:0007669"/>
    <property type="project" value="TreeGrafter"/>
</dbReference>
<dbReference type="SUPFAM" id="SSF53649">
    <property type="entry name" value="Alkaline phosphatase-like"/>
    <property type="match status" value="1"/>
</dbReference>
<keyword evidence="4" id="KW-1185">Reference proteome</keyword>
<evidence type="ECO:0000256" key="2">
    <source>
        <dbReference type="ARBA" id="ARBA00022801"/>
    </source>
</evidence>
<accession>A0AAN8L0B4</accession>